<evidence type="ECO:0000313" key="2">
    <source>
        <dbReference type="Proteomes" id="UP000515158"/>
    </source>
</evidence>
<dbReference type="InParanoid" id="A0A6P8ZZK7"/>
<dbReference type="KEGG" id="tpal:117650691"/>
<dbReference type="RefSeq" id="XP_034250161.1">
    <property type="nucleotide sequence ID" value="XM_034394270.1"/>
</dbReference>
<sequence>MGEIWHSEVTTVNPTSGERFCSVEFLYEEGNIDAVPLSWTKSRRIGKVNGKQAVMGKCYWPPKSMARRVHALAKKQVQPDRLTWDLFDVALLKYGSTFAECTASLKELSGIEEDCNNSSDDDLAKTRRDKSKLRKRRLSRSDESETEDESIFNASQLLSNQPEGSSSGDGSPNQQSGIESGSLRKSPEKSGGLTSPKKSKGGKSPSKSQGDCTTAPRKESREKSPVKGISKSPVKGISKSPSKGIFKSPSKSIWESPSVPSRECTGKGARTPLKLSAPVRTPQKEQSKGRAKTPVKTGKEAVDKPRTPGKALGFKSPTADNGISFPNRAISLSPSKQPRLKDVTLPQPEFTFSQNEQAMTSREHPFTFSQKRHLPTKQSRMSDYVESISESELADIQEDIDRLRQVTSPASTVGSARILTMFEAQKLKCWCSIVILGKFCVR</sequence>
<name>A0A6P8ZZK7_THRPL</name>
<organism evidence="3">
    <name type="scientific">Thrips palmi</name>
    <name type="common">Melon thrips</name>
    <dbReference type="NCBI Taxonomy" id="161013"/>
    <lineage>
        <taxon>Eukaryota</taxon>
        <taxon>Metazoa</taxon>
        <taxon>Ecdysozoa</taxon>
        <taxon>Arthropoda</taxon>
        <taxon>Hexapoda</taxon>
        <taxon>Insecta</taxon>
        <taxon>Pterygota</taxon>
        <taxon>Neoptera</taxon>
        <taxon>Paraneoptera</taxon>
        <taxon>Thysanoptera</taxon>
        <taxon>Terebrantia</taxon>
        <taxon>Thripoidea</taxon>
        <taxon>Thripidae</taxon>
        <taxon>Thrips</taxon>
    </lineage>
</organism>
<accession>A0A6P8ZZK7</accession>
<feature type="compositionally biased region" description="Basic and acidic residues" evidence="1">
    <location>
        <begin position="297"/>
        <end position="306"/>
    </location>
</feature>
<feature type="compositionally biased region" description="Basic residues" evidence="1">
    <location>
        <begin position="127"/>
        <end position="138"/>
    </location>
</feature>
<dbReference type="Proteomes" id="UP000515158">
    <property type="component" value="Unplaced"/>
</dbReference>
<evidence type="ECO:0000256" key="1">
    <source>
        <dbReference type="SAM" id="MobiDB-lite"/>
    </source>
</evidence>
<feature type="compositionally biased region" description="Low complexity" evidence="1">
    <location>
        <begin position="189"/>
        <end position="208"/>
    </location>
</feature>
<reference evidence="3" key="1">
    <citation type="submission" date="2025-08" db="UniProtKB">
        <authorList>
            <consortium name="RefSeq"/>
        </authorList>
    </citation>
    <scope>IDENTIFICATION</scope>
    <source>
        <tissue evidence="3">Total insect</tissue>
    </source>
</reference>
<gene>
    <name evidence="3" type="primary">LOC117650691</name>
</gene>
<feature type="compositionally biased region" description="Polar residues" evidence="1">
    <location>
        <begin position="249"/>
        <end position="259"/>
    </location>
</feature>
<evidence type="ECO:0000313" key="3">
    <source>
        <dbReference type="RefSeq" id="XP_034250161.1"/>
    </source>
</evidence>
<dbReference type="AlphaFoldDB" id="A0A6P8ZZK7"/>
<proteinExistence type="predicted"/>
<keyword evidence="2" id="KW-1185">Reference proteome</keyword>
<feature type="compositionally biased region" description="Polar residues" evidence="1">
    <location>
        <begin position="152"/>
        <end position="179"/>
    </location>
</feature>
<feature type="compositionally biased region" description="Basic and acidic residues" evidence="1">
    <location>
        <begin position="216"/>
        <end position="225"/>
    </location>
</feature>
<protein>
    <submittedName>
        <fullName evidence="3">Neurofilament heavy polypeptide-like</fullName>
    </submittedName>
</protein>
<feature type="compositionally biased region" description="Acidic residues" evidence="1">
    <location>
        <begin position="112"/>
        <end position="121"/>
    </location>
</feature>
<feature type="region of interest" description="Disordered" evidence="1">
    <location>
        <begin position="112"/>
        <end position="320"/>
    </location>
</feature>
<dbReference type="GeneID" id="117650691"/>